<accession>A0A226E3Z4</accession>
<proteinExistence type="inferred from homology"/>
<keyword evidence="7 8" id="KW-0503">Monooxygenase</keyword>
<dbReference type="Proteomes" id="UP000198287">
    <property type="component" value="Unassembled WGS sequence"/>
</dbReference>
<keyword evidence="4 8" id="KW-0274">FAD</keyword>
<reference evidence="9 10" key="1">
    <citation type="submission" date="2015-12" db="EMBL/GenBank/DDBJ databases">
        <title>The genome of Folsomia candida.</title>
        <authorList>
            <person name="Faddeeva A."/>
            <person name="Derks M.F."/>
            <person name="Anvar Y."/>
            <person name="Smit S."/>
            <person name="Van Straalen N."/>
            <person name="Roelofs D."/>
        </authorList>
    </citation>
    <scope>NUCLEOTIDE SEQUENCE [LARGE SCALE GENOMIC DNA]</scope>
    <source>
        <strain evidence="9 10">VU population</strain>
        <tissue evidence="9">Whole body</tissue>
    </source>
</reference>
<dbReference type="AlphaFoldDB" id="A0A226E3Z4"/>
<dbReference type="GO" id="GO:0004499">
    <property type="term" value="F:N,N-dimethylaniline monooxygenase activity"/>
    <property type="evidence" value="ECO:0007669"/>
    <property type="project" value="InterPro"/>
</dbReference>
<keyword evidence="10" id="KW-1185">Reference proteome</keyword>
<dbReference type="GO" id="GO:0050661">
    <property type="term" value="F:NADP binding"/>
    <property type="evidence" value="ECO:0007669"/>
    <property type="project" value="InterPro"/>
</dbReference>
<dbReference type="PRINTS" id="PR00370">
    <property type="entry name" value="FMOXYGENASE"/>
</dbReference>
<keyword evidence="3 8" id="KW-0285">Flavoprotein</keyword>
<evidence type="ECO:0000313" key="10">
    <source>
        <dbReference type="Proteomes" id="UP000198287"/>
    </source>
</evidence>
<keyword evidence="5" id="KW-0521">NADP</keyword>
<dbReference type="InterPro" id="IPR050346">
    <property type="entry name" value="FMO-like"/>
</dbReference>
<protein>
    <recommendedName>
        <fullName evidence="8">Flavin-containing monooxygenase</fullName>
        <ecNumber evidence="8">1.-.-.-</ecNumber>
    </recommendedName>
</protein>
<dbReference type="FunFam" id="3.50.50.60:FF:000138">
    <property type="entry name" value="Flavin-containing monooxygenase"/>
    <property type="match status" value="1"/>
</dbReference>
<dbReference type="InterPro" id="IPR036188">
    <property type="entry name" value="FAD/NAD-bd_sf"/>
</dbReference>
<gene>
    <name evidence="9" type="ORF">Fcan01_13243</name>
</gene>
<evidence type="ECO:0000256" key="7">
    <source>
        <dbReference type="ARBA" id="ARBA00023033"/>
    </source>
</evidence>
<evidence type="ECO:0000256" key="5">
    <source>
        <dbReference type="ARBA" id="ARBA00022857"/>
    </source>
</evidence>
<evidence type="ECO:0000256" key="6">
    <source>
        <dbReference type="ARBA" id="ARBA00023002"/>
    </source>
</evidence>
<evidence type="ECO:0000256" key="4">
    <source>
        <dbReference type="ARBA" id="ARBA00022827"/>
    </source>
</evidence>
<organism evidence="9 10">
    <name type="scientific">Folsomia candida</name>
    <name type="common">Springtail</name>
    <dbReference type="NCBI Taxonomy" id="158441"/>
    <lineage>
        <taxon>Eukaryota</taxon>
        <taxon>Metazoa</taxon>
        <taxon>Ecdysozoa</taxon>
        <taxon>Arthropoda</taxon>
        <taxon>Hexapoda</taxon>
        <taxon>Collembola</taxon>
        <taxon>Entomobryomorpha</taxon>
        <taxon>Isotomoidea</taxon>
        <taxon>Isotomidae</taxon>
        <taxon>Proisotominae</taxon>
        <taxon>Folsomia</taxon>
    </lineage>
</organism>
<comment type="similarity">
    <text evidence="2 8">Belongs to the FMO family.</text>
</comment>
<evidence type="ECO:0000313" key="9">
    <source>
        <dbReference type="EMBL" id="OXA52000.1"/>
    </source>
</evidence>
<keyword evidence="6 8" id="KW-0560">Oxidoreductase</keyword>
<dbReference type="OMA" id="WIGRDIN"/>
<evidence type="ECO:0000256" key="1">
    <source>
        <dbReference type="ARBA" id="ARBA00001974"/>
    </source>
</evidence>
<sequence>MKKVCIIGAGASGLAAIKHVSESSYLDGVVFEQGDKIGGLWVYSDNVRNPEGGGPVHSSMYQSLRTHLPKQLMAYPEFPFGETEGSFVTHGEMLKYLNEYANAYKLMRYIQFKQKVVNVKPSAEDSNKWLVTVECLATKTLSVQEFDSVIVCNGHCFKPLYPAIRNQDLFKGEIIHSKDYRKPARFFRKKVVVIGGGLSALDLSIEIASTATTVLFSHQGQPFETCWLPENVRQVGKVTEVTTRGIVLDDGEESQVDCIVLCTGYVYDYPFLAMEECKMEVVDGKYVTPLYRHFIHSKFPTLAFFGLPFLNAVIPLMDCQARFYTKFLEGNVKLPTEAEMNRQIEYEFNLKKNNGLEISKSHSMENNPWNYYKTLGVEAGFNTNWIPLMKSVYNHVHERRSQFPTLYKFDKVTVKSQNEYEYVAIEETFSLEG</sequence>
<comment type="caution">
    <text evidence="9">The sequence shown here is derived from an EMBL/GenBank/DDBJ whole genome shotgun (WGS) entry which is preliminary data.</text>
</comment>
<dbReference type="SUPFAM" id="SSF51905">
    <property type="entry name" value="FAD/NAD(P)-binding domain"/>
    <property type="match status" value="2"/>
</dbReference>
<evidence type="ECO:0000256" key="3">
    <source>
        <dbReference type="ARBA" id="ARBA00022630"/>
    </source>
</evidence>
<dbReference type="EMBL" id="LNIX01000007">
    <property type="protein sequence ID" value="OXA52000.1"/>
    <property type="molecule type" value="Genomic_DNA"/>
</dbReference>
<evidence type="ECO:0000256" key="8">
    <source>
        <dbReference type="RuleBase" id="RU361177"/>
    </source>
</evidence>
<dbReference type="PANTHER" id="PTHR23023">
    <property type="entry name" value="DIMETHYLANILINE MONOOXYGENASE"/>
    <property type="match status" value="1"/>
</dbReference>
<comment type="cofactor">
    <cofactor evidence="1 8">
        <name>FAD</name>
        <dbReference type="ChEBI" id="CHEBI:57692"/>
    </cofactor>
</comment>
<name>A0A226E3Z4_FOLCA</name>
<dbReference type="InterPro" id="IPR020946">
    <property type="entry name" value="Flavin_mOase-like"/>
</dbReference>
<evidence type="ECO:0000256" key="2">
    <source>
        <dbReference type="ARBA" id="ARBA00009183"/>
    </source>
</evidence>
<dbReference type="EC" id="1.-.-.-" evidence="8"/>
<dbReference type="InterPro" id="IPR000960">
    <property type="entry name" value="Flavin_mOase"/>
</dbReference>
<dbReference type="Gene3D" id="3.50.50.60">
    <property type="entry name" value="FAD/NAD(P)-binding domain"/>
    <property type="match status" value="2"/>
</dbReference>
<dbReference type="GO" id="GO:0050660">
    <property type="term" value="F:flavin adenine dinucleotide binding"/>
    <property type="evidence" value="ECO:0007669"/>
    <property type="project" value="InterPro"/>
</dbReference>
<dbReference type="OrthoDB" id="66881at2759"/>
<dbReference type="Pfam" id="PF00743">
    <property type="entry name" value="FMO-like"/>
    <property type="match status" value="2"/>
</dbReference>
<dbReference type="PIRSF" id="PIRSF000332">
    <property type="entry name" value="FMO"/>
    <property type="match status" value="1"/>
</dbReference>